<evidence type="ECO:0000313" key="1">
    <source>
        <dbReference type="EMBL" id="EPH41033.1"/>
    </source>
</evidence>
<name>S3ZD39_9ACTN</name>
<reference evidence="1 2" key="1">
    <citation type="submission" date="2013-02" db="EMBL/GenBank/DDBJ databases">
        <title>Draft Genome Sequence of Streptomyces aurantiacus, Which Produces Setomimycin.</title>
        <authorList>
            <person name="Gruening B.A."/>
            <person name="Praeg A."/>
            <person name="Erxleben A."/>
            <person name="Guenther S."/>
            <person name="Mueller M."/>
        </authorList>
    </citation>
    <scope>NUCLEOTIDE SEQUENCE [LARGE SCALE GENOMIC DNA]</scope>
    <source>
        <strain evidence="1 2">JA 4570</strain>
    </source>
</reference>
<dbReference type="EMBL" id="AOPZ01000349">
    <property type="protein sequence ID" value="EPH41033.1"/>
    <property type="molecule type" value="Genomic_DNA"/>
</dbReference>
<gene>
    <name evidence="1" type="ORF">STRAU_5911</name>
</gene>
<comment type="caution">
    <text evidence="1">The sequence shown here is derived from an EMBL/GenBank/DDBJ whole genome shotgun (WGS) entry which is preliminary data.</text>
</comment>
<evidence type="ECO:0000313" key="2">
    <source>
        <dbReference type="Proteomes" id="UP000014629"/>
    </source>
</evidence>
<dbReference type="PATRIC" id="fig|1286094.4.peg.5844"/>
<dbReference type="AlphaFoldDB" id="S3ZD39"/>
<protein>
    <submittedName>
        <fullName evidence="1">Uncharacterized protein</fullName>
    </submittedName>
</protein>
<proteinExistence type="predicted"/>
<organism evidence="1 2">
    <name type="scientific">Streptomyces aurantiacus JA 4570</name>
    <dbReference type="NCBI Taxonomy" id="1286094"/>
    <lineage>
        <taxon>Bacteria</taxon>
        <taxon>Bacillati</taxon>
        <taxon>Actinomycetota</taxon>
        <taxon>Actinomycetes</taxon>
        <taxon>Kitasatosporales</taxon>
        <taxon>Streptomycetaceae</taxon>
        <taxon>Streptomyces</taxon>
        <taxon>Streptomyces aurantiacus group</taxon>
    </lineage>
</organism>
<keyword evidence="2" id="KW-1185">Reference proteome</keyword>
<accession>S3ZD39</accession>
<dbReference type="Proteomes" id="UP000014629">
    <property type="component" value="Unassembled WGS sequence"/>
</dbReference>
<sequence>MTVERVDRLLQDRLVVPQEAAYRGEDQDNGASITSRI</sequence>